<sequence>MTKMRGFTLAEVMITLAVLGILASIMLPAVSRVRPNENKVMFKKAYYIAERTVSELVNDENLYPEGDGTHVGLDNLSEVTYNGEKFTGNDKFCKLFAEKVNTINDSVNCVSSSSNPTASNIPSFTTTDGIAWYMPITDFSADKFITVDVNNEKKPNCSFANNTCINPDRFEIYIEPDGKMYVKGVKEKEYLSSNKSMQ</sequence>
<accession>A0A9D1F0R9</accession>
<dbReference type="Proteomes" id="UP000823928">
    <property type="component" value="Unassembled WGS sequence"/>
</dbReference>
<dbReference type="InterPro" id="IPR012902">
    <property type="entry name" value="N_methyl_site"/>
</dbReference>
<name>A0A9D1F0R9_9BACT</name>
<dbReference type="AlphaFoldDB" id="A0A9D1F0R9"/>
<reference evidence="1" key="2">
    <citation type="journal article" date="2021" name="PeerJ">
        <title>Extensive microbial diversity within the chicken gut microbiome revealed by metagenomics and culture.</title>
        <authorList>
            <person name="Gilroy R."/>
            <person name="Ravi A."/>
            <person name="Getino M."/>
            <person name="Pursley I."/>
            <person name="Horton D.L."/>
            <person name="Alikhan N.F."/>
            <person name="Baker D."/>
            <person name="Gharbi K."/>
            <person name="Hall N."/>
            <person name="Watson M."/>
            <person name="Adriaenssens E.M."/>
            <person name="Foster-Nyarko E."/>
            <person name="Jarju S."/>
            <person name="Secka A."/>
            <person name="Antonio M."/>
            <person name="Oren A."/>
            <person name="Chaudhuri R.R."/>
            <person name="La Ragione R."/>
            <person name="Hildebrand F."/>
            <person name="Pallen M.J."/>
        </authorList>
    </citation>
    <scope>NUCLEOTIDE SEQUENCE</scope>
    <source>
        <strain evidence="1">6276</strain>
    </source>
</reference>
<dbReference type="EMBL" id="DVIU01000215">
    <property type="protein sequence ID" value="HIS37140.1"/>
    <property type="molecule type" value="Genomic_DNA"/>
</dbReference>
<dbReference type="Gene3D" id="3.30.700.10">
    <property type="entry name" value="Glycoprotein, Type 4 Pilin"/>
    <property type="match status" value="1"/>
</dbReference>
<organism evidence="1 2">
    <name type="scientific">Candidatus Scatousia excrementigallinarum</name>
    <dbReference type="NCBI Taxonomy" id="2840935"/>
    <lineage>
        <taxon>Bacteria</taxon>
        <taxon>Candidatus Scatousia</taxon>
    </lineage>
</organism>
<evidence type="ECO:0000313" key="1">
    <source>
        <dbReference type="EMBL" id="HIS37140.1"/>
    </source>
</evidence>
<dbReference type="SUPFAM" id="SSF54523">
    <property type="entry name" value="Pili subunits"/>
    <property type="match status" value="1"/>
</dbReference>
<dbReference type="InterPro" id="IPR045584">
    <property type="entry name" value="Pilin-like"/>
</dbReference>
<comment type="caution">
    <text evidence="1">The sequence shown here is derived from an EMBL/GenBank/DDBJ whole genome shotgun (WGS) entry which is preliminary data.</text>
</comment>
<evidence type="ECO:0000313" key="2">
    <source>
        <dbReference type="Proteomes" id="UP000823928"/>
    </source>
</evidence>
<dbReference type="NCBIfam" id="TIGR02532">
    <property type="entry name" value="IV_pilin_GFxxxE"/>
    <property type="match status" value="1"/>
</dbReference>
<protein>
    <submittedName>
        <fullName evidence="1">Prepilin-type N-terminal cleavage/methylation domain-containing protein</fullName>
    </submittedName>
</protein>
<reference evidence="1" key="1">
    <citation type="submission" date="2020-10" db="EMBL/GenBank/DDBJ databases">
        <authorList>
            <person name="Gilroy R."/>
        </authorList>
    </citation>
    <scope>NUCLEOTIDE SEQUENCE</scope>
    <source>
        <strain evidence="1">6276</strain>
    </source>
</reference>
<dbReference type="Pfam" id="PF07963">
    <property type="entry name" value="N_methyl"/>
    <property type="match status" value="1"/>
</dbReference>
<proteinExistence type="predicted"/>
<gene>
    <name evidence="1" type="ORF">IAC10_11025</name>
</gene>